<dbReference type="SUPFAM" id="SSF56784">
    <property type="entry name" value="HAD-like"/>
    <property type="match status" value="1"/>
</dbReference>
<dbReference type="InterPro" id="IPR023198">
    <property type="entry name" value="PGP-like_dom2"/>
</dbReference>
<dbReference type="Gene3D" id="3.40.50.1000">
    <property type="entry name" value="HAD superfamily/HAD-like"/>
    <property type="match status" value="1"/>
</dbReference>
<dbReference type="PANTHER" id="PTHR18901:SF38">
    <property type="entry name" value="PSEUDOURIDINE-5'-PHOSPHATASE"/>
    <property type="match status" value="1"/>
</dbReference>
<evidence type="ECO:0000313" key="1">
    <source>
        <dbReference type="WBParaSite" id="maker-PairedContig_3059-snap-gene-0.9-mRNA-1"/>
    </source>
</evidence>
<dbReference type="InterPro" id="IPR023214">
    <property type="entry name" value="HAD_sf"/>
</dbReference>
<accession>A0A1I8EN39</accession>
<proteinExistence type="predicted"/>
<dbReference type="NCBIfam" id="TIGR01509">
    <property type="entry name" value="HAD-SF-IA-v3"/>
    <property type="match status" value="1"/>
</dbReference>
<dbReference type="PANTHER" id="PTHR18901">
    <property type="entry name" value="2-DEOXYGLUCOSE-6-PHOSPHATE PHOSPHATASE 2"/>
    <property type="match status" value="1"/>
</dbReference>
<name>A0A1I8EN39_WUCBA</name>
<protein>
    <submittedName>
        <fullName evidence="1">HAD-superfamily hydrolase</fullName>
    </submittedName>
</protein>
<sequence>MNSTCVKITHVIFDLDGLLLDSETVYTRINEEILLGYGKKYTMELKAKMAGMGMNESINVILKHEDLIGKVTLEQYRKQYLELASKYLPDSKLLPGALRLVKHFAKHLIPIALCTGSSTFEFETKMQKHQELLQLINLRVSIFLSRLVLSLNVLADDPSVKHCKPAPDAFLITMQRFVKKPTSAANVLVFEDSINGVRAAIAAGMQVIMVPDPRYSKPPEDCEKMILLVLKSLTEFQPETVGLPPFD</sequence>
<organism evidence="1">
    <name type="scientific">Wuchereria bancrofti</name>
    <dbReference type="NCBI Taxonomy" id="6293"/>
    <lineage>
        <taxon>Eukaryota</taxon>
        <taxon>Metazoa</taxon>
        <taxon>Ecdysozoa</taxon>
        <taxon>Nematoda</taxon>
        <taxon>Chromadorea</taxon>
        <taxon>Rhabditida</taxon>
        <taxon>Spirurina</taxon>
        <taxon>Spiruromorpha</taxon>
        <taxon>Filarioidea</taxon>
        <taxon>Onchocercidae</taxon>
        <taxon>Wuchereria</taxon>
    </lineage>
</organism>
<dbReference type="WBParaSite" id="maker-PairedContig_3059-snap-gene-0.9-mRNA-1">
    <property type="protein sequence ID" value="maker-PairedContig_3059-snap-gene-0.9-mRNA-1"/>
    <property type="gene ID" value="maker-PairedContig_3059-snap-gene-0.9"/>
</dbReference>
<dbReference type="GO" id="GO:0016791">
    <property type="term" value="F:phosphatase activity"/>
    <property type="evidence" value="ECO:0007669"/>
    <property type="project" value="TreeGrafter"/>
</dbReference>
<dbReference type="SFLD" id="SFLDS00003">
    <property type="entry name" value="Haloacid_Dehalogenase"/>
    <property type="match status" value="1"/>
</dbReference>
<dbReference type="InterPro" id="IPR036412">
    <property type="entry name" value="HAD-like_sf"/>
</dbReference>
<dbReference type="SFLD" id="SFLDG01129">
    <property type="entry name" value="C1.5:_HAD__Beta-PGM__Phosphata"/>
    <property type="match status" value="1"/>
</dbReference>
<dbReference type="Gene3D" id="1.10.150.240">
    <property type="entry name" value="Putative phosphatase, domain 2"/>
    <property type="match status" value="1"/>
</dbReference>
<reference evidence="1" key="1">
    <citation type="submission" date="2016-11" db="UniProtKB">
        <authorList>
            <consortium name="WormBaseParasite"/>
        </authorList>
    </citation>
    <scope>IDENTIFICATION</scope>
    <source>
        <strain evidence="1">pt0022</strain>
    </source>
</reference>
<dbReference type="InterPro" id="IPR006439">
    <property type="entry name" value="HAD-SF_hydro_IA"/>
</dbReference>
<dbReference type="AlphaFoldDB" id="A0A1I8EN39"/>
<dbReference type="Pfam" id="PF00702">
    <property type="entry name" value="Hydrolase"/>
    <property type="match status" value="1"/>
</dbReference>
<dbReference type="STRING" id="6293.A0A1I8EN39"/>